<dbReference type="GO" id="GO:0003723">
    <property type="term" value="F:RNA binding"/>
    <property type="evidence" value="ECO:0007669"/>
    <property type="project" value="UniProtKB-UniRule"/>
</dbReference>
<name>A0A5P1ECX9_ASPOF</name>
<dbReference type="Proteomes" id="UP000243459">
    <property type="component" value="Chromosome 7"/>
</dbReference>
<dbReference type="InterPro" id="IPR053294">
    <property type="entry name" value="RBM_PWI_domain"/>
</dbReference>
<dbReference type="CDD" id="cd12446">
    <property type="entry name" value="RRM_RBM25"/>
    <property type="match status" value="1"/>
</dbReference>
<dbReference type="InterPro" id="IPR012677">
    <property type="entry name" value="Nucleotide-bd_a/b_plait_sf"/>
</dbReference>
<evidence type="ECO:0000259" key="2">
    <source>
        <dbReference type="PROSITE" id="PS50102"/>
    </source>
</evidence>
<sequence length="189" mass="20701">MQWFCNAIQVIPHFVKHNKLISLLAELSIKTNGLTVGIPRYPGPYPPMIRPGFPPRPLPPMGVIPQILLPPIPGIRGPPVVSPVVRPFVPAVATEKPQTTVYVSKIALTVDNDFLLSLLRLCGPVKSWKRAQNPSDGSPTSFGFCEFEAAEGILRALRLLTKLNIDGQELGIKIKAKVNITWICIVAVK</sequence>
<dbReference type="InterPro" id="IPR035979">
    <property type="entry name" value="RBD_domain_sf"/>
</dbReference>
<gene>
    <name evidence="3" type="ORF">A4U43_C07F17190</name>
</gene>
<dbReference type="EMBL" id="CM007387">
    <property type="protein sequence ID" value="ONK63623.1"/>
    <property type="molecule type" value="Genomic_DNA"/>
</dbReference>
<evidence type="ECO:0000256" key="1">
    <source>
        <dbReference type="PROSITE-ProRule" id="PRU00176"/>
    </source>
</evidence>
<keyword evidence="4" id="KW-1185">Reference proteome</keyword>
<dbReference type="Gramene" id="ONK63623">
    <property type="protein sequence ID" value="ONK63623"/>
    <property type="gene ID" value="A4U43_C07F17190"/>
</dbReference>
<dbReference type="InterPro" id="IPR000504">
    <property type="entry name" value="RRM_dom"/>
</dbReference>
<evidence type="ECO:0000313" key="4">
    <source>
        <dbReference type="Proteomes" id="UP000243459"/>
    </source>
</evidence>
<evidence type="ECO:0000313" key="3">
    <source>
        <dbReference type="EMBL" id="ONK63623.1"/>
    </source>
</evidence>
<dbReference type="InterPro" id="IPR034268">
    <property type="entry name" value="RBM25_RRM"/>
</dbReference>
<reference evidence="4" key="1">
    <citation type="journal article" date="2017" name="Nat. Commun.">
        <title>The asparagus genome sheds light on the origin and evolution of a young Y chromosome.</title>
        <authorList>
            <person name="Harkess A."/>
            <person name="Zhou J."/>
            <person name="Xu C."/>
            <person name="Bowers J.E."/>
            <person name="Van der Hulst R."/>
            <person name="Ayyampalayam S."/>
            <person name="Mercati F."/>
            <person name="Riccardi P."/>
            <person name="McKain M.R."/>
            <person name="Kakrana A."/>
            <person name="Tang H."/>
            <person name="Ray J."/>
            <person name="Groenendijk J."/>
            <person name="Arikit S."/>
            <person name="Mathioni S.M."/>
            <person name="Nakano M."/>
            <person name="Shan H."/>
            <person name="Telgmann-Rauber A."/>
            <person name="Kanno A."/>
            <person name="Yue Z."/>
            <person name="Chen H."/>
            <person name="Li W."/>
            <person name="Chen Y."/>
            <person name="Xu X."/>
            <person name="Zhang Y."/>
            <person name="Luo S."/>
            <person name="Chen H."/>
            <person name="Gao J."/>
            <person name="Mao Z."/>
            <person name="Pires J.C."/>
            <person name="Luo M."/>
            <person name="Kudrna D."/>
            <person name="Wing R.A."/>
            <person name="Meyers B.C."/>
            <person name="Yi K."/>
            <person name="Kong H."/>
            <person name="Lavrijsen P."/>
            <person name="Sunseri F."/>
            <person name="Falavigna A."/>
            <person name="Ye Y."/>
            <person name="Leebens-Mack J.H."/>
            <person name="Chen G."/>
        </authorList>
    </citation>
    <scope>NUCLEOTIDE SEQUENCE [LARGE SCALE GENOMIC DNA]</scope>
    <source>
        <strain evidence="4">cv. DH0086</strain>
    </source>
</reference>
<accession>A0A5P1ECX9</accession>
<dbReference type="PANTHER" id="PTHR47334:SF2">
    <property type="entry name" value="RNA-BINDING MOTIF PROTEIN 25"/>
    <property type="match status" value="1"/>
</dbReference>
<dbReference type="PANTHER" id="PTHR47334">
    <property type="entry name" value="SPLICING FACTOR PWI DOMAIN-CONTAINING PROTEIN / RNA RECOGNITION MOTIF (RRM)-CONTAINING PROTEIN"/>
    <property type="match status" value="1"/>
</dbReference>
<feature type="domain" description="RRM" evidence="2">
    <location>
        <begin position="99"/>
        <end position="177"/>
    </location>
</feature>
<proteinExistence type="predicted"/>
<dbReference type="Pfam" id="PF00076">
    <property type="entry name" value="RRM_1"/>
    <property type="match status" value="1"/>
</dbReference>
<protein>
    <recommendedName>
        <fullName evidence="2">RRM domain-containing protein</fullName>
    </recommendedName>
</protein>
<organism evidence="3 4">
    <name type="scientific">Asparagus officinalis</name>
    <name type="common">Garden asparagus</name>
    <dbReference type="NCBI Taxonomy" id="4686"/>
    <lineage>
        <taxon>Eukaryota</taxon>
        <taxon>Viridiplantae</taxon>
        <taxon>Streptophyta</taxon>
        <taxon>Embryophyta</taxon>
        <taxon>Tracheophyta</taxon>
        <taxon>Spermatophyta</taxon>
        <taxon>Magnoliopsida</taxon>
        <taxon>Liliopsida</taxon>
        <taxon>Asparagales</taxon>
        <taxon>Asparagaceae</taxon>
        <taxon>Asparagoideae</taxon>
        <taxon>Asparagus</taxon>
    </lineage>
</organism>
<keyword evidence="1" id="KW-0694">RNA-binding</keyword>
<dbReference type="Gene3D" id="3.30.70.330">
    <property type="match status" value="1"/>
</dbReference>
<dbReference type="AlphaFoldDB" id="A0A5P1ECX9"/>
<dbReference type="SUPFAM" id="SSF54928">
    <property type="entry name" value="RNA-binding domain, RBD"/>
    <property type="match status" value="1"/>
</dbReference>
<dbReference type="SMART" id="SM00360">
    <property type="entry name" value="RRM"/>
    <property type="match status" value="1"/>
</dbReference>
<dbReference type="PROSITE" id="PS50102">
    <property type="entry name" value="RRM"/>
    <property type="match status" value="1"/>
</dbReference>